<dbReference type="EC" id="1.1.1.271" evidence="5"/>
<keyword evidence="2 5" id="KW-0521">NADP</keyword>
<dbReference type="PANTHER" id="PTHR43238:SF1">
    <property type="entry name" value="GDP-L-FUCOSE SYNTHASE"/>
    <property type="match status" value="1"/>
</dbReference>
<dbReference type="Gene3D" id="3.40.50.720">
    <property type="entry name" value="NAD(P)-binding Rossmann-like Domain"/>
    <property type="match status" value="1"/>
</dbReference>
<dbReference type="HAMAP" id="MF_00956">
    <property type="entry name" value="GDP_fucose_synth"/>
    <property type="match status" value="1"/>
</dbReference>
<feature type="domain" description="NAD-dependent epimerase/dehydratase" evidence="6">
    <location>
        <begin position="13"/>
        <end position="243"/>
    </location>
</feature>
<evidence type="ECO:0000259" key="6">
    <source>
        <dbReference type="Pfam" id="PF01370"/>
    </source>
</evidence>
<dbReference type="Gene3D" id="3.90.25.10">
    <property type="entry name" value="UDP-galactose 4-epimerase, domain 1"/>
    <property type="match status" value="1"/>
</dbReference>
<evidence type="ECO:0000256" key="1">
    <source>
        <dbReference type="ARBA" id="ARBA00005959"/>
    </source>
</evidence>
<comment type="pathway">
    <text evidence="5">Nucleotide-sugar biosynthesis; GDP-L-fucose biosynthesis via de novo pathway; GDP-L-fucose from GDP-alpha-D-mannose: step 2/2.</text>
</comment>
<dbReference type="EMBL" id="JARSBO010000007">
    <property type="protein sequence ID" value="MDG4720127.1"/>
    <property type="molecule type" value="Genomic_DNA"/>
</dbReference>
<comment type="catalytic activity">
    <reaction evidence="5">
        <text>GDP-beta-L-fucose + NADP(+) = GDP-4-dehydro-alpha-D-rhamnose + NADPH + H(+)</text>
        <dbReference type="Rhea" id="RHEA:18885"/>
        <dbReference type="ChEBI" id="CHEBI:15378"/>
        <dbReference type="ChEBI" id="CHEBI:57273"/>
        <dbReference type="ChEBI" id="CHEBI:57783"/>
        <dbReference type="ChEBI" id="CHEBI:57964"/>
        <dbReference type="ChEBI" id="CHEBI:58349"/>
        <dbReference type="EC" id="1.1.1.271"/>
    </reaction>
</comment>
<dbReference type="Proteomes" id="UP001529180">
    <property type="component" value="Unassembled WGS sequence"/>
</dbReference>
<evidence type="ECO:0000313" key="7">
    <source>
        <dbReference type="EMBL" id="MDG4720127.1"/>
    </source>
</evidence>
<proteinExistence type="inferred from homology"/>
<evidence type="ECO:0000256" key="2">
    <source>
        <dbReference type="ARBA" id="ARBA00022857"/>
    </source>
</evidence>
<comment type="caution">
    <text evidence="5">Lacks conserved residue(s) required for the propagation of feature annotation.</text>
</comment>
<dbReference type="SUPFAM" id="SSF51735">
    <property type="entry name" value="NAD(P)-binding Rossmann-fold domains"/>
    <property type="match status" value="1"/>
</dbReference>
<evidence type="ECO:0000256" key="3">
    <source>
        <dbReference type="ARBA" id="ARBA00023002"/>
    </source>
</evidence>
<keyword evidence="8" id="KW-1185">Reference proteome</keyword>
<evidence type="ECO:0000256" key="5">
    <source>
        <dbReference type="HAMAP-Rule" id="MF_00956"/>
    </source>
</evidence>
<keyword evidence="5" id="KW-0511">Multifunctional enzyme</keyword>
<name>A0ABT6GDG5_9PROT</name>
<comment type="caution">
    <text evidence="7">The sequence shown here is derived from an EMBL/GenBank/DDBJ whole genome shotgun (WGS) entry which is preliminary data.</text>
</comment>
<organism evidence="7 8">
    <name type="scientific">Thalassospira aquimaris</name>
    <dbReference type="NCBI Taxonomy" id="3037796"/>
    <lineage>
        <taxon>Bacteria</taxon>
        <taxon>Pseudomonadati</taxon>
        <taxon>Pseudomonadota</taxon>
        <taxon>Alphaproteobacteria</taxon>
        <taxon>Rhodospirillales</taxon>
        <taxon>Thalassospiraceae</taxon>
        <taxon>Thalassospira</taxon>
    </lineage>
</organism>
<dbReference type="RefSeq" id="WP_181846489.1">
    <property type="nucleotide sequence ID" value="NZ_JARSBO010000007.1"/>
</dbReference>
<feature type="binding site" evidence="5">
    <location>
        <position position="146"/>
    </location>
    <ligand>
        <name>NADP(+)</name>
        <dbReference type="ChEBI" id="CHEBI:58349"/>
    </ligand>
</feature>
<sequence length="323" mass="35991">MTRLNYDITGKRIYIAGHHGMIGQAIIRRLQQEDCTILTRTRRELDLLRQAPVTRWLKQAKPDVVIIAAGKSGGSRVHNDLPGDFLYENLMIATNLIQGAFEADVEKLLNISAPYIYPENPILPTPEHQLLMGKLAPAYENAAIAKLAALKLCQSYHQQFGADFTTIIPPEIYGPGDNFDLLSARTIPTIIRHIHDAKCEGRHIAKLPGHGTVVREFLYVDDCADAIITILEHHRRNSPINVGTSQSIPISTLAFMIADIVGFDGKVDFARQIPQGAAERNMQGNTIRMLGWSPAHSLEQGLVKTYDAFCNGYYRENKLKLVS</sequence>
<keyword evidence="3 5" id="KW-0560">Oxidoreductase</keyword>
<feature type="binding site" evidence="5">
    <location>
        <begin position="17"/>
        <end position="23"/>
    </location>
    <ligand>
        <name>NADP(+)</name>
        <dbReference type="ChEBI" id="CHEBI:58349"/>
    </ligand>
</feature>
<dbReference type="PANTHER" id="PTHR43238">
    <property type="entry name" value="GDP-L-FUCOSE SYNTHASE"/>
    <property type="match status" value="1"/>
</dbReference>
<keyword evidence="4 5" id="KW-0413">Isomerase</keyword>
<protein>
    <recommendedName>
        <fullName evidence="5">GDP-L-fucose synthase</fullName>
        <ecNumber evidence="5">1.1.1.271</ecNumber>
    </recommendedName>
    <alternativeName>
        <fullName evidence="5">GDP-4-keto-6-deoxy-D-mannose-3,5-epimerase-4-reductase</fullName>
    </alternativeName>
</protein>
<comment type="function">
    <text evidence="5">Catalyzes the two-step NADP-dependent conversion of GDP-4-dehydro-6-deoxy-D-mannose to GDP-fucose, involving an epimerase and a reductase reaction.</text>
</comment>
<evidence type="ECO:0000256" key="4">
    <source>
        <dbReference type="ARBA" id="ARBA00023235"/>
    </source>
</evidence>
<gene>
    <name evidence="5" type="primary">fcl</name>
    <name evidence="7" type="ORF">P7680_14065</name>
</gene>
<dbReference type="Pfam" id="PF01370">
    <property type="entry name" value="Epimerase"/>
    <property type="match status" value="1"/>
</dbReference>
<reference evidence="7 8" key="1">
    <citation type="submission" date="2023-03" db="EMBL/GenBank/DDBJ databases">
        <title>Strain FZY0004 represents a novel species in the genus Thalassospira isolated from seawater.</title>
        <authorList>
            <person name="Fu Z.-Y."/>
        </authorList>
    </citation>
    <scope>NUCLEOTIDE SEQUENCE [LARGE SCALE GENOMIC DNA]</scope>
    <source>
        <strain evidence="7 8">FZY0004</strain>
    </source>
</reference>
<feature type="binding site" evidence="5">
    <location>
        <position position="215"/>
    </location>
    <ligand>
        <name>substrate</name>
    </ligand>
</feature>
<dbReference type="InterPro" id="IPR001509">
    <property type="entry name" value="Epimerase_deHydtase"/>
</dbReference>
<comment type="similarity">
    <text evidence="1 5">Belongs to the NAD(P)-dependent epimerase/dehydratase family. Fucose synthase subfamily.</text>
</comment>
<dbReference type="InterPro" id="IPR036291">
    <property type="entry name" value="NAD(P)-bd_dom_sf"/>
</dbReference>
<accession>A0ABT6GDG5</accession>
<evidence type="ECO:0000313" key="8">
    <source>
        <dbReference type="Proteomes" id="UP001529180"/>
    </source>
</evidence>
<dbReference type="InterPro" id="IPR028614">
    <property type="entry name" value="GDP_fucose/colitose_synth"/>
</dbReference>